<keyword evidence="4" id="KW-0496">Mitochondrion</keyword>
<feature type="compositionally biased region" description="Low complexity" evidence="7">
    <location>
        <begin position="32"/>
        <end position="41"/>
    </location>
</feature>
<dbReference type="STRING" id="1858805.M5G3Y9"/>
<dbReference type="HOGENOM" id="CLU_1427935_0_0_1"/>
<dbReference type="Pfam" id="PF05046">
    <property type="entry name" value="Img2"/>
    <property type="match status" value="1"/>
</dbReference>
<dbReference type="GeneID" id="63688771"/>
<name>M5G3Y9_DACPD</name>
<dbReference type="PANTHER" id="PTHR13477">
    <property type="entry name" value="MITOCHONDRIAL 39S RIBOSOMAL PROTEIN L49"/>
    <property type="match status" value="1"/>
</dbReference>
<evidence type="ECO:0000256" key="3">
    <source>
        <dbReference type="ARBA" id="ARBA00022980"/>
    </source>
</evidence>
<dbReference type="Gene3D" id="3.30.780.10">
    <property type="entry name" value="SUI1-like domain"/>
    <property type="match status" value="1"/>
</dbReference>
<keyword evidence="3" id="KW-0689">Ribosomal protein</keyword>
<evidence type="ECO:0000256" key="1">
    <source>
        <dbReference type="ARBA" id="ARBA00004173"/>
    </source>
</evidence>
<dbReference type="GO" id="GO:0005762">
    <property type="term" value="C:mitochondrial large ribosomal subunit"/>
    <property type="evidence" value="ECO:0007669"/>
    <property type="project" value="TreeGrafter"/>
</dbReference>
<evidence type="ECO:0000256" key="4">
    <source>
        <dbReference type="ARBA" id="ARBA00023128"/>
    </source>
</evidence>
<proteinExistence type="inferred from homology"/>
<dbReference type="AlphaFoldDB" id="M5G3Y9"/>
<dbReference type="EMBL" id="JH795873">
    <property type="protein sequence ID" value="EJT98477.1"/>
    <property type="molecule type" value="Genomic_DNA"/>
</dbReference>
<accession>M5G3Y9</accession>
<dbReference type="OrthoDB" id="19439at2759"/>
<evidence type="ECO:0000313" key="9">
    <source>
        <dbReference type="Proteomes" id="UP000030653"/>
    </source>
</evidence>
<evidence type="ECO:0000256" key="2">
    <source>
        <dbReference type="ARBA" id="ARBA00005677"/>
    </source>
</evidence>
<dbReference type="Proteomes" id="UP000030653">
    <property type="component" value="Unassembled WGS sequence"/>
</dbReference>
<keyword evidence="5" id="KW-0687">Ribonucleoprotein</keyword>
<organism evidence="8 9">
    <name type="scientific">Dacryopinax primogenitus (strain DJM 731)</name>
    <name type="common">Brown rot fungus</name>
    <dbReference type="NCBI Taxonomy" id="1858805"/>
    <lineage>
        <taxon>Eukaryota</taxon>
        <taxon>Fungi</taxon>
        <taxon>Dikarya</taxon>
        <taxon>Basidiomycota</taxon>
        <taxon>Agaricomycotina</taxon>
        <taxon>Dacrymycetes</taxon>
        <taxon>Dacrymycetales</taxon>
        <taxon>Dacrymycetaceae</taxon>
        <taxon>Dacryopinax</taxon>
    </lineage>
</organism>
<keyword evidence="9" id="KW-1185">Reference proteome</keyword>
<comment type="subcellular location">
    <subcellularLocation>
        <location evidence="1">Mitochondrion</location>
    </subcellularLocation>
</comment>
<evidence type="ECO:0000256" key="7">
    <source>
        <dbReference type="SAM" id="MobiDB-lite"/>
    </source>
</evidence>
<dbReference type="GO" id="GO:0003735">
    <property type="term" value="F:structural constituent of ribosome"/>
    <property type="evidence" value="ECO:0007669"/>
    <property type="project" value="InterPro"/>
</dbReference>
<gene>
    <name evidence="8" type="ORF">DACRYDRAFT_24516</name>
</gene>
<dbReference type="PANTHER" id="PTHR13477:SF0">
    <property type="entry name" value="LARGE RIBOSOMAL SUBUNIT PROTEIN ML49"/>
    <property type="match status" value="1"/>
</dbReference>
<dbReference type="GO" id="GO:0006412">
    <property type="term" value="P:translation"/>
    <property type="evidence" value="ECO:0007669"/>
    <property type="project" value="InterPro"/>
</dbReference>
<sequence length="190" mass="21364">MVLPPVFLCPRVFVRPTTCPLRALSPTFRALSTAPSPSADQPTPPPILSGDSGRPTAPKPTEPPISIEHHDALPSSLADSEAPRVKKYDSAKYKAKDEHRGVNYGYYIMRTARGGEPVYEDIVRNGRKRTLIRLVKGDSKKLQQDLMETLFKPLGVTEETLLSRVRMPGHVEFRGHWRPHVVGWMRERGF</sequence>
<comment type="similarity">
    <text evidence="2">Belongs to the mitochondrion-specific ribosomal protein mL49 family.</text>
</comment>
<evidence type="ECO:0000256" key="5">
    <source>
        <dbReference type="ARBA" id="ARBA00023274"/>
    </source>
</evidence>
<feature type="region of interest" description="Disordered" evidence="7">
    <location>
        <begin position="32"/>
        <end position="87"/>
    </location>
</feature>
<dbReference type="InterPro" id="IPR007740">
    <property type="entry name" value="Ribosomal_mL49"/>
</dbReference>
<evidence type="ECO:0000256" key="6">
    <source>
        <dbReference type="ARBA" id="ARBA00035191"/>
    </source>
</evidence>
<dbReference type="RefSeq" id="XP_040625375.1">
    <property type="nucleotide sequence ID" value="XM_040773709.1"/>
</dbReference>
<reference evidence="8 9" key="1">
    <citation type="journal article" date="2012" name="Science">
        <title>The Paleozoic origin of enzymatic lignin decomposition reconstructed from 31 fungal genomes.</title>
        <authorList>
            <person name="Floudas D."/>
            <person name="Binder M."/>
            <person name="Riley R."/>
            <person name="Barry K."/>
            <person name="Blanchette R.A."/>
            <person name="Henrissat B."/>
            <person name="Martinez A.T."/>
            <person name="Otillar R."/>
            <person name="Spatafora J.W."/>
            <person name="Yadav J.S."/>
            <person name="Aerts A."/>
            <person name="Benoit I."/>
            <person name="Boyd A."/>
            <person name="Carlson A."/>
            <person name="Copeland A."/>
            <person name="Coutinho P.M."/>
            <person name="de Vries R.P."/>
            <person name="Ferreira P."/>
            <person name="Findley K."/>
            <person name="Foster B."/>
            <person name="Gaskell J."/>
            <person name="Glotzer D."/>
            <person name="Gorecki P."/>
            <person name="Heitman J."/>
            <person name="Hesse C."/>
            <person name="Hori C."/>
            <person name="Igarashi K."/>
            <person name="Jurgens J.A."/>
            <person name="Kallen N."/>
            <person name="Kersten P."/>
            <person name="Kohler A."/>
            <person name="Kuees U."/>
            <person name="Kumar T.K.A."/>
            <person name="Kuo A."/>
            <person name="LaButti K."/>
            <person name="Larrondo L.F."/>
            <person name="Lindquist E."/>
            <person name="Ling A."/>
            <person name="Lombard V."/>
            <person name="Lucas S."/>
            <person name="Lundell T."/>
            <person name="Martin R."/>
            <person name="McLaughlin D.J."/>
            <person name="Morgenstern I."/>
            <person name="Morin E."/>
            <person name="Murat C."/>
            <person name="Nagy L.G."/>
            <person name="Nolan M."/>
            <person name="Ohm R.A."/>
            <person name="Patyshakuliyeva A."/>
            <person name="Rokas A."/>
            <person name="Ruiz-Duenas F.J."/>
            <person name="Sabat G."/>
            <person name="Salamov A."/>
            <person name="Samejima M."/>
            <person name="Schmutz J."/>
            <person name="Slot J.C."/>
            <person name="St John F."/>
            <person name="Stenlid J."/>
            <person name="Sun H."/>
            <person name="Sun S."/>
            <person name="Syed K."/>
            <person name="Tsang A."/>
            <person name="Wiebenga A."/>
            <person name="Young D."/>
            <person name="Pisabarro A."/>
            <person name="Eastwood D.C."/>
            <person name="Martin F."/>
            <person name="Cullen D."/>
            <person name="Grigoriev I.V."/>
            <person name="Hibbett D.S."/>
        </authorList>
    </citation>
    <scope>NUCLEOTIDE SEQUENCE [LARGE SCALE GENOMIC DNA]</scope>
    <source>
        <strain evidence="8 9">DJM-731 SS1</strain>
    </source>
</reference>
<evidence type="ECO:0000313" key="8">
    <source>
        <dbReference type="EMBL" id="EJT98477.1"/>
    </source>
</evidence>
<protein>
    <recommendedName>
        <fullName evidence="6">Large ribosomal subunit protein mL49</fullName>
    </recommendedName>
</protein>